<feature type="non-terminal residue" evidence="9">
    <location>
        <position position="857"/>
    </location>
</feature>
<keyword evidence="5" id="KW-0175">Coiled coil</keyword>
<evidence type="ECO:0000259" key="7">
    <source>
        <dbReference type="SMART" id="SM00249"/>
    </source>
</evidence>
<reference evidence="9" key="1">
    <citation type="submission" date="2021-12" db="EMBL/GenBank/DDBJ databases">
        <authorList>
            <person name="Martin H S."/>
        </authorList>
    </citation>
    <scope>NUCLEOTIDE SEQUENCE</scope>
</reference>
<dbReference type="GO" id="GO:0008270">
    <property type="term" value="F:zinc ion binding"/>
    <property type="evidence" value="ECO:0007669"/>
    <property type="project" value="UniProtKB-KW"/>
</dbReference>
<keyword evidence="10" id="KW-1185">Reference proteome</keyword>
<dbReference type="SUPFAM" id="SSF57903">
    <property type="entry name" value="FYVE/PHD zinc finger"/>
    <property type="match status" value="1"/>
</dbReference>
<dbReference type="InterPro" id="IPR001965">
    <property type="entry name" value="Znf_PHD"/>
</dbReference>
<feature type="region of interest" description="Disordered" evidence="6">
    <location>
        <begin position="672"/>
        <end position="745"/>
    </location>
</feature>
<feature type="compositionally biased region" description="Polar residues" evidence="6">
    <location>
        <begin position="731"/>
        <end position="743"/>
    </location>
</feature>
<evidence type="ECO:0000256" key="4">
    <source>
        <dbReference type="ARBA" id="ARBA00022833"/>
    </source>
</evidence>
<evidence type="ECO:0000256" key="6">
    <source>
        <dbReference type="SAM" id="MobiDB-lite"/>
    </source>
</evidence>
<dbReference type="Pfam" id="PF10517">
    <property type="entry name" value="DM13"/>
    <property type="match status" value="2"/>
</dbReference>
<evidence type="ECO:0000256" key="2">
    <source>
        <dbReference type="ARBA" id="ARBA00022737"/>
    </source>
</evidence>
<protein>
    <submittedName>
        <fullName evidence="9">Uncharacterized protein</fullName>
    </submittedName>
</protein>
<keyword evidence="2" id="KW-0677">Repeat</keyword>
<dbReference type="CDD" id="cd15489">
    <property type="entry name" value="PHD_SF"/>
    <property type="match status" value="1"/>
</dbReference>
<dbReference type="PANTHER" id="PTHR24036:SF13">
    <property type="entry name" value="PROTEIN SKELETOR, ISOFORMS D_E"/>
    <property type="match status" value="1"/>
</dbReference>
<feature type="compositionally biased region" description="Basic and acidic residues" evidence="6">
    <location>
        <begin position="719"/>
        <end position="730"/>
    </location>
</feature>
<dbReference type="Proteomes" id="UP000838878">
    <property type="component" value="Chromosome 2"/>
</dbReference>
<evidence type="ECO:0000256" key="3">
    <source>
        <dbReference type="ARBA" id="ARBA00022771"/>
    </source>
</evidence>
<dbReference type="InterPro" id="IPR036691">
    <property type="entry name" value="Endo/exonu/phosph_ase_sf"/>
</dbReference>
<feature type="coiled-coil region" evidence="5">
    <location>
        <begin position="119"/>
        <end position="146"/>
    </location>
</feature>
<gene>
    <name evidence="9" type="ORF">BINO364_LOCUS7458</name>
</gene>
<name>A0A8J9VF22_9NEOP</name>
<evidence type="ECO:0000259" key="8">
    <source>
        <dbReference type="SMART" id="SM00686"/>
    </source>
</evidence>
<dbReference type="InterPro" id="IPR013083">
    <property type="entry name" value="Znf_RING/FYVE/PHD"/>
</dbReference>
<dbReference type="EMBL" id="OV170222">
    <property type="protein sequence ID" value="CAH0721348.1"/>
    <property type="molecule type" value="Genomic_DNA"/>
</dbReference>
<dbReference type="PROSITE" id="PS01359">
    <property type="entry name" value="ZF_PHD_1"/>
    <property type="match status" value="1"/>
</dbReference>
<feature type="domain" description="Zinc finger PHD-type" evidence="7">
    <location>
        <begin position="4"/>
        <end position="53"/>
    </location>
</feature>
<evidence type="ECO:0000313" key="9">
    <source>
        <dbReference type="EMBL" id="CAH0721348.1"/>
    </source>
</evidence>
<dbReference type="SUPFAM" id="SSF56219">
    <property type="entry name" value="DNase I-like"/>
    <property type="match status" value="1"/>
</dbReference>
<evidence type="ECO:0000256" key="5">
    <source>
        <dbReference type="SAM" id="Coils"/>
    </source>
</evidence>
<evidence type="ECO:0000313" key="10">
    <source>
        <dbReference type="Proteomes" id="UP000838878"/>
    </source>
</evidence>
<dbReference type="AlphaFoldDB" id="A0A8J9VF22"/>
<dbReference type="Gene3D" id="3.30.40.10">
    <property type="entry name" value="Zinc/RING finger domain, C3HC4 (zinc finger)"/>
    <property type="match status" value="1"/>
</dbReference>
<feature type="region of interest" description="Disordered" evidence="6">
    <location>
        <begin position="57"/>
        <end position="76"/>
    </location>
</feature>
<feature type="domain" description="DM13" evidence="8">
    <location>
        <begin position="439"/>
        <end position="545"/>
    </location>
</feature>
<evidence type="ECO:0000256" key="1">
    <source>
        <dbReference type="ARBA" id="ARBA00022723"/>
    </source>
</evidence>
<dbReference type="SMART" id="SM00249">
    <property type="entry name" value="PHD"/>
    <property type="match status" value="1"/>
</dbReference>
<feature type="domain" description="DM13" evidence="8">
    <location>
        <begin position="554"/>
        <end position="662"/>
    </location>
</feature>
<dbReference type="InterPro" id="IPR019786">
    <property type="entry name" value="Zinc_finger_PHD-type_CS"/>
</dbReference>
<dbReference type="OrthoDB" id="2448405at2759"/>
<dbReference type="InterPro" id="IPR052126">
    <property type="entry name" value="Spindle_Org/Thrombomodulin"/>
</dbReference>
<dbReference type="PANTHER" id="PTHR24036">
    <property type="entry name" value="SKELETOR-RELATED"/>
    <property type="match status" value="1"/>
</dbReference>
<keyword evidence="3" id="KW-0863">Zinc-finger</keyword>
<organism evidence="9 10">
    <name type="scientific">Brenthis ino</name>
    <name type="common">lesser marbled fritillary</name>
    <dbReference type="NCBI Taxonomy" id="405034"/>
    <lineage>
        <taxon>Eukaryota</taxon>
        <taxon>Metazoa</taxon>
        <taxon>Ecdysozoa</taxon>
        <taxon>Arthropoda</taxon>
        <taxon>Hexapoda</taxon>
        <taxon>Insecta</taxon>
        <taxon>Pterygota</taxon>
        <taxon>Neoptera</taxon>
        <taxon>Endopterygota</taxon>
        <taxon>Lepidoptera</taxon>
        <taxon>Glossata</taxon>
        <taxon>Ditrysia</taxon>
        <taxon>Papilionoidea</taxon>
        <taxon>Nymphalidae</taxon>
        <taxon>Heliconiinae</taxon>
        <taxon>Argynnini</taxon>
        <taxon>Brenthis</taxon>
    </lineage>
</organism>
<proteinExistence type="predicted"/>
<dbReference type="InterPro" id="IPR011011">
    <property type="entry name" value="Znf_FYVE_PHD"/>
</dbReference>
<sequence length="857" mass="97091">MTNECPICKGNILVTQKRIKCSKCQAHYHLECVASNNNSSVISRTQWICTACASNTRKGSNNSNTPKDKQNCLENSTPQVQSTSLISKEVKEIITNSLSVEFKKIREELSVLQSIKESIDYFSNLYDSVKQELEEAKSEILNLKKDNCELRDIINSHSSVINSLEKEARASNIELHCVPEFRNENLVNTIEQISKVISVPLIEGSITKCTRVAKQNKSSARPRTVIVKFSTPLIRDRFLAGVINYNKKNAEDKLNTSHLGISGEKAPVFVSEHLTSASKDIYAAARLLAKEKQYRYVWSRNETWLNSSINNNEFIDERYVVYRRDRESSNSSKSDGGGVLIAVLKKIKSYRVTSWETAYEDLWVNLTIDSTIISICAVYIPSPLKYEVLKTFIQNTEKLVIQQPTTLIIGDFNIPALHWVLDGWSEARYLGKQVGPLSELQHGVRGRVYAVDSRTLYLHDFHYDGVGPAAYFYVGSSKTPSASGGVRLQDERGGGSPLRKYRGEGITLSLPEGKTLRDVTWFAVWCDEYSINFGSVEIPRNLEYPKPMKVGALHGVHGVSSDPIVIVDAQTLLIPNFSYDGEAPDAKFWVGRGDKPSPQGIRIPDENGKETPLRKYDKKTIVLTLPGELTVFDIGYFAIWCEAFTVNFGDVQLPRATSLNVPPSLKMLGVSPQSRNKALVGATTPSRPRKLPASIQRLDATTYRPPHLRAGPPAPLDQPEAHAQHRRDYTPSHTPEQQLIPTQSKDDFEFIRSEEIEHKFPHEDEILFQINQQQSVARQNYQLQNQQQYRDRSTEELLNQQRLFDQQRRALELQLQQYQNIPYSPGPLHYRLLPQHQNPVASHYERDLDPITRSRPH</sequence>
<keyword evidence="4" id="KW-0862">Zinc</keyword>
<dbReference type="SMART" id="SM00686">
    <property type="entry name" value="DM13"/>
    <property type="match status" value="2"/>
</dbReference>
<keyword evidence="1" id="KW-0479">Metal-binding</keyword>
<dbReference type="InterPro" id="IPR019787">
    <property type="entry name" value="Znf_PHD-finger"/>
</dbReference>
<dbReference type="Pfam" id="PF00628">
    <property type="entry name" value="PHD"/>
    <property type="match status" value="1"/>
</dbReference>
<dbReference type="InterPro" id="IPR019545">
    <property type="entry name" value="DM13_domain"/>
</dbReference>
<dbReference type="Gene3D" id="3.60.10.10">
    <property type="entry name" value="Endonuclease/exonuclease/phosphatase"/>
    <property type="match status" value="1"/>
</dbReference>
<accession>A0A8J9VF22</accession>